<dbReference type="Pfam" id="PF20237">
    <property type="entry name" value="DUF6594"/>
    <property type="match status" value="1"/>
</dbReference>
<dbReference type="EMBL" id="AHHD01000496">
    <property type="protein sequence ID" value="EKG11219.1"/>
    <property type="molecule type" value="Genomic_DNA"/>
</dbReference>
<dbReference type="InterPro" id="IPR046529">
    <property type="entry name" value="DUF6594"/>
</dbReference>
<evidence type="ECO:0000313" key="2">
    <source>
        <dbReference type="EMBL" id="EKG11219.1"/>
    </source>
</evidence>
<dbReference type="InParanoid" id="K2RM15"/>
<evidence type="ECO:0000259" key="1">
    <source>
        <dbReference type="Pfam" id="PF20237"/>
    </source>
</evidence>
<dbReference type="PANTHER" id="PTHR34502">
    <property type="entry name" value="DUF6594 DOMAIN-CONTAINING PROTEIN-RELATED"/>
    <property type="match status" value="1"/>
</dbReference>
<proteinExistence type="predicted"/>
<comment type="caution">
    <text evidence="2">The sequence shown here is derived from an EMBL/GenBank/DDBJ whole genome shotgun (WGS) entry which is preliminary data.</text>
</comment>
<dbReference type="OrthoDB" id="5342093at2759"/>
<accession>K2RM15</accession>
<dbReference type="PANTHER" id="PTHR34502:SF5">
    <property type="entry name" value="DUF6594 DOMAIN-CONTAINING PROTEIN"/>
    <property type="match status" value="1"/>
</dbReference>
<dbReference type="AlphaFoldDB" id="K2RM15"/>
<evidence type="ECO:0000313" key="3">
    <source>
        <dbReference type="Proteomes" id="UP000007129"/>
    </source>
</evidence>
<feature type="domain" description="DUF6594" evidence="1">
    <location>
        <begin position="28"/>
        <end position="120"/>
    </location>
</feature>
<sequence>MASSSFTSASSTQYEMSDMTPVVPERGYPKLATIMGPYKGMALFKRFAALNARNLLYMQAELLDLQRQLDMAASFDREEGYSYDVEALALIKSDEEDEEQDDASQWQLFLKIRRKLKEYSQSRRRPKGFNAQD</sequence>
<protein>
    <recommendedName>
        <fullName evidence="1">DUF6594 domain-containing protein</fullName>
    </recommendedName>
</protein>
<dbReference type="Proteomes" id="UP000007129">
    <property type="component" value="Unassembled WGS sequence"/>
</dbReference>
<reference evidence="2 3" key="1">
    <citation type="journal article" date="2012" name="BMC Genomics">
        <title>Tools to kill: Genome of one of the most destructive plant pathogenic fungi Macrophomina phaseolina.</title>
        <authorList>
            <person name="Islam M.S."/>
            <person name="Haque M.S."/>
            <person name="Islam M.M."/>
            <person name="Emdad E.M."/>
            <person name="Halim A."/>
            <person name="Hossen Q.M.M."/>
            <person name="Hossain M.Z."/>
            <person name="Ahmed B."/>
            <person name="Rahim S."/>
            <person name="Rahman M.S."/>
            <person name="Alam M.M."/>
            <person name="Hou S."/>
            <person name="Wan X."/>
            <person name="Saito J.A."/>
            <person name="Alam M."/>
        </authorList>
    </citation>
    <scope>NUCLEOTIDE SEQUENCE [LARGE SCALE GENOMIC DNA]</scope>
    <source>
        <strain evidence="2 3">MS6</strain>
    </source>
</reference>
<dbReference type="VEuPathDB" id="FungiDB:MPH_11690"/>
<gene>
    <name evidence="2" type="ORF">MPH_11690</name>
</gene>
<name>K2RM15_MACPH</name>
<dbReference type="HOGENOM" id="CLU_1907101_0_0_1"/>
<organism evidence="2 3">
    <name type="scientific">Macrophomina phaseolina (strain MS6)</name>
    <name type="common">Charcoal rot fungus</name>
    <dbReference type="NCBI Taxonomy" id="1126212"/>
    <lineage>
        <taxon>Eukaryota</taxon>
        <taxon>Fungi</taxon>
        <taxon>Dikarya</taxon>
        <taxon>Ascomycota</taxon>
        <taxon>Pezizomycotina</taxon>
        <taxon>Dothideomycetes</taxon>
        <taxon>Dothideomycetes incertae sedis</taxon>
        <taxon>Botryosphaeriales</taxon>
        <taxon>Botryosphaeriaceae</taxon>
        <taxon>Macrophomina</taxon>
    </lineage>
</organism>